<dbReference type="EMBL" id="LN906597">
    <property type="protein sequence ID" value="CUT17540.1"/>
    <property type="molecule type" value="Genomic_DNA"/>
</dbReference>
<accession>A0A0S4M831</accession>
<organism evidence="2 3">
    <name type="scientific">Candidatus Ichthyocystis hellenicum</name>
    <dbReference type="NCBI Taxonomy" id="1561003"/>
    <lineage>
        <taxon>Bacteria</taxon>
        <taxon>Pseudomonadati</taxon>
        <taxon>Pseudomonadota</taxon>
        <taxon>Betaproteobacteria</taxon>
        <taxon>Burkholderiales</taxon>
        <taxon>Candidatus Ichthyocystis</taxon>
    </lineage>
</organism>
<evidence type="ECO:0000313" key="2">
    <source>
        <dbReference type="EMBL" id="CUT17540.1"/>
    </source>
</evidence>
<sequence>MKKFFICDLVFLLKKIGVWVGMEMGFNIFPVNADRCGCTVCYSRNVRNALNIIDCLSEEAKNIFTNDIVNVDPSTYTSLLRLSDNRILEEITDDNNYSSKFMIVLVVLMLLITICAIFLIIVYKGIIIVPGMSTEMMTNVVKCSGAVLGVAFFSCLFGLGYLTGCKVGSNDRRYKSVDAFDRFILTESAVHQKEGWDYLDKVHRELQAKSYSLTKDVIGAAYKNVDRNGDRFLRMRREFVHAGDEFSRLNERRMLVLATLSNLRCTKEELICEFNAVSNQNLSLREENATLRSKLDKEENN</sequence>
<dbReference type="OrthoDB" id="9873209at2"/>
<proteinExistence type="predicted"/>
<keyword evidence="1" id="KW-0472">Membrane</keyword>
<keyword evidence="1" id="KW-1133">Transmembrane helix</keyword>
<evidence type="ECO:0000256" key="1">
    <source>
        <dbReference type="SAM" id="Phobius"/>
    </source>
</evidence>
<evidence type="ECO:0000313" key="3">
    <source>
        <dbReference type="Proteomes" id="UP000198651"/>
    </source>
</evidence>
<gene>
    <name evidence="2" type="ORF">Ark11_0705</name>
</gene>
<name>A0A0S4M831_9BURK</name>
<dbReference type="AlphaFoldDB" id="A0A0S4M831"/>
<keyword evidence="3" id="KW-1185">Reference proteome</keyword>
<feature type="transmembrane region" description="Helical" evidence="1">
    <location>
        <begin position="101"/>
        <end position="126"/>
    </location>
</feature>
<reference evidence="3" key="1">
    <citation type="submission" date="2015-11" db="EMBL/GenBank/DDBJ databases">
        <authorList>
            <person name="Seth-Smith H.M.B."/>
        </authorList>
    </citation>
    <scope>NUCLEOTIDE SEQUENCE [LARGE SCALE GENOMIC DNA]</scope>
    <source>
        <strain evidence="3">2013Ark11</strain>
    </source>
</reference>
<keyword evidence="1" id="KW-0812">Transmembrane</keyword>
<dbReference type="RefSeq" id="WP_092486715.1">
    <property type="nucleotide sequence ID" value="NZ_LN906597.1"/>
</dbReference>
<protein>
    <submittedName>
        <fullName evidence="2">Putative membrane protein</fullName>
    </submittedName>
</protein>
<dbReference type="Proteomes" id="UP000198651">
    <property type="component" value="Chromosome I"/>
</dbReference>
<feature type="transmembrane region" description="Helical" evidence="1">
    <location>
        <begin position="146"/>
        <end position="165"/>
    </location>
</feature>